<protein>
    <submittedName>
        <fullName evidence="1">Uncharacterized protein</fullName>
    </submittedName>
</protein>
<accession>A0A369KJU0</accession>
<reference evidence="1 2" key="1">
    <citation type="submission" date="2018-07" db="EMBL/GenBank/DDBJ databases">
        <title>Comparative genomics of the Candidatus Parilichlamydiaceae reveals evidence of convergent evolution and genome reduction in the phylum Chlamydiae.</title>
        <authorList>
            <person name="Taylor-Brown A."/>
            <person name="Polkinghorne A."/>
        </authorList>
    </citation>
    <scope>NUCLEOTIDE SEQUENCE [LARGE SCALE GENOMIC DNA]</scope>
    <source>
        <strain evidence="1 2">Hat2</strain>
    </source>
</reference>
<gene>
    <name evidence="1" type="ORF">HAT2_00651</name>
</gene>
<proteinExistence type="predicted"/>
<dbReference type="Proteomes" id="UP000253816">
    <property type="component" value="Unassembled WGS sequence"/>
</dbReference>
<evidence type="ECO:0000313" key="1">
    <source>
        <dbReference type="EMBL" id="RDB31246.1"/>
    </source>
</evidence>
<evidence type="ECO:0000313" key="2">
    <source>
        <dbReference type="Proteomes" id="UP000253816"/>
    </source>
</evidence>
<comment type="caution">
    <text evidence="1">The sequence shown here is derived from an EMBL/GenBank/DDBJ whole genome shotgun (WGS) entry which is preliminary data.</text>
</comment>
<organism evidence="1 2">
    <name type="scientific">Candidatus Similichlamydia laticola</name>
    <dbReference type="NCBI Taxonomy" id="2170265"/>
    <lineage>
        <taxon>Bacteria</taxon>
        <taxon>Pseudomonadati</taxon>
        <taxon>Chlamydiota</taxon>
        <taxon>Chlamydiia</taxon>
        <taxon>Parachlamydiales</taxon>
        <taxon>Candidatus Parilichlamydiaceae</taxon>
        <taxon>Candidatus Similichlamydia</taxon>
    </lineage>
</organism>
<keyword evidence="2" id="KW-1185">Reference proteome</keyword>
<name>A0A369KJU0_9BACT</name>
<dbReference type="AlphaFoldDB" id="A0A369KJU0"/>
<sequence length="73" mass="8343">MDKKRLKTGPNLDKCFWRKTPNDVLGRLQQVFLFALKKSFSEPSLEANLIQIANTTTSDTIYLTETIYDVTSS</sequence>
<dbReference type="EMBL" id="QQBG01000025">
    <property type="protein sequence ID" value="RDB31246.1"/>
    <property type="molecule type" value="Genomic_DNA"/>
</dbReference>